<dbReference type="EMBL" id="JACGCM010002890">
    <property type="protein sequence ID" value="KAF6134186.1"/>
    <property type="molecule type" value="Genomic_DNA"/>
</dbReference>
<gene>
    <name evidence="1" type="ORF">GIB67_013583</name>
</gene>
<evidence type="ECO:0000313" key="2">
    <source>
        <dbReference type="Proteomes" id="UP000541444"/>
    </source>
</evidence>
<accession>A0A7J7KV06</accession>
<keyword evidence="2" id="KW-1185">Reference proteome</keyword>
<dbReference type="AlphaFoldDB" id="A0A7J7KV06"/>
<reference evidence="1 2" key="1">
    <citation type="journal article" date="2020" name="IScience">
        <title>Genome Sequencing of the Endangered Kingdonia uniflora (Circaeasteraceae, Ranunculales) Reveals Potential Mechanisms of Evolutionary Specialization.</title>
        <authorList>
            <person name="Sun Y."/>
            <person name="Deng T."/>
            <person name="Zhang A."/>
            <person name="Moore M.J."/>
            <person name="Landis J.B."/>
            <person name="Lin N."/>
            <person name="Zhang H."/>
            <person name="Zhang X."/>
            <person name="Huang J."/>
            <person name="Zhang X."/>
            <person name="Sun H."/>
            <person name="Wang H."/>
        </authorList>
    </citation>
    <scope>NUCLEOTIDE SEQUENCE [LARGE SCALE GENOMIC DNA]</scope>
    <source>
        <strain evidence="1">TB1705</strain>
        <tissue evidence="1">Leaf</tissue>
    </source>
</reference>
<protein>
    <submittedName>
        <fullName evidence="1">Uncharacterized protein</fullName>
    </submittedName>
</protein>
<comment type="caution">
    <text evidence="1">The sequence shown here is derived from an EMBL/GenBank/DDBJ whole genome shotgun (WGS) entry which is preliminary data.</text>
</comment>
<proteinExistence type="predicted"/>
<sequence>SIDDGDLIAKLLPKINDGGDQEEPIKPLILRYYTKSASERNNHMILTEPVTYNYTNKNTERVSGMSLVFVVCLWKWASEHLQLASHF</sequence>
<feature type="non-terminal residue" evidence="1">
    <location>
        <position position="87"/>
    </location>
</feature>
<dbReference type="Proteomes" id="UP000541444">
    <property type="component" value="Unassembled WGS sequence"/>
</dbReference>
<organism evidence="1 2">
    <name type="scientific">Kingdonia uniflora</name>
    <dbReference type="NCBI Taxonomy" id="39325"/>
    <lineage>
        <taxon>Eukaryota</taxon>
        <taxon>Viridiplantae</taxon>
        <taxon>Streptophyta</taxon>
        <taxon>Embryophyta</taxon>
        <taxon>Tracheophyta</taxon>
        <taxon>Spermatophyta</taxon>
        <taxon>Magnoliopsida</taxon>
        <taxon>Ranunculales</taxon>
        <taxon>Circaeasteraceae</taxon>
        <taxon>Kingdonia</taxon>
    </lineage>
</organism>
<evidence type="ECO:0000313" key="1">
    <source>
        <dbReference type="EMBL" id="KAF6134186.1"/>
    </source>
</evidence>
<name>A0A7J7KV06_9MAGN</name>